<feature type="compositionally biased region" description="Low complexity" evidence="1">
    <location>
        <begin position="288"/>
        <end position="302"/>
    </location>
</feature>
<feature type="compositionally biased region" description="Polar residues" evidence="1">
    <location>
        <begin position="172"/>
        <end position="185"/>
    </location>
</feature>
<dbReference type="Proteomes" id="UP000235672">
    <property type="component" value="Unassembled WGS sequence"/>
</dbReference>
<feature type="region of interest" description="Disordered" evidence="1">
    <location>
        <begin position="1"/>
        <end position="35"/>
    </location>
</feature>
<protein>
    <submittedName>
        <fullName evidence="2">Uncharacterized protein</fullName>
    </submittedName>
</protein>
<keyword evidence="3" id="KW-1185">Reference proteome</keyword>
<feature type="compositionally biased region" description="Polar residues" evidence="1">
    <location>
        <begin position="350"/>
        <end position="368"/>
    </location>
</feature>
<feature type="compositionally biased region" description="Polar residues" evidence="1">
    <location>
        <begin position="387"/>
        <end position="398"/>
    </location>
</feature>
<dbReference type="EMBL" id="KZ613500">
    <property type="protein sequence ID" value="PMD17308.1"/>
    <property type="molecule type" value="Genomic_DNA"/>
</dbReference>
<feature type="region of interest" description="Disordered" evidence="1">
    <location>
        <begin position="273"/>
        <end position="407"/>
    </location>
</feature>
<feature type="region of interest" description="Disordered" evidence="1">
    <location>
        <begin position="172"/>
        <end position="228"/>
    </location>
</feature>
<organism evidence="2 3">
    <name type="scientific">Hyaloscypha hepaticicola</name>
    <dbReference type="NCBI Taxonomy" id="2082293"/>
    <lineage>
        <taxon>Eukaryota</taxon>
        <taxon>Fungi</taxon>
        <taxon>Dikarya</taxon>
        <taxon>Ascomycota</taxon>
        <taxon>Pezizomycotina</taxon>
        <taxon>Leotiomycetes</taxon>
        <taxon>Helotiales</taxon>
        <taxon>Hyaloscyphaceae</taxon>
        <taxon>Hyaloscypha</taxon>
    </lineage>
</organism>
<feature type="region of interest" description="Disordered" evidence="1">
    <location>
        <begin position="449"/>
        <end position="477"/>
    </location>
</feature>
<gene>
    <name evidence="2" type="ORF">NA56DRAFT_275908</name>
</gene>
<evidence type="ECO:0000313" key="3">
    <source>
        <dbReference type="Proteomes" id="UP000235672"/>
    </source>
</evidence>
<feature type="compositionally biased region" description="Pro residues" evidence="1">
    <location>
        <begin position="1"/>
        <end position="15"/>
    </location>
</feature>
<dbReference type="AlphaFoldDB" id="A0A2J6PTE3"/>
<accession>A0A2J6PTE3</accession>
<evidence type="ECO:0000256" key="1">
    <source>
        <dbReference type="SAM" id="MobiDB-lite"/>
    </source>
</evidence>
<proteinExistence type="predicted"/>
<evidence type="ECO:0000313" key="2">
    <source>
        <dbReference type="EMBL" id="PMD17308.1"/>
    </source>
</evidence>
<feature type="compositionally biased region" description="Polar residues" evidence="1">
    <location>
        <begin position="311"/>
        <end position="324"/>
    </location>
</feature>
<name>A0A2J6PTE3_9HELO</name>
<reference evidence="2 3" key="1">
    <citation type="submission" date="2016-05" db="EMBL/GenBank/DDBJ databases">
        <title>A degradative enzymes factory behind the ericoid mycorrhizal symbiosis.</title>
        <authorList>
            <consortium name="DOE Joint Genome Institute"/>
            <person name="Martino E."/>
            <person name="Morin E."/>
            <person name="Grelet G."/>
            <person name="Kuo A."/>
            <person name="Kohler A."/>
            <person name="Daghino S."/>
            <person name="Barry K."/>
            <person name="Choi C."/>
            <person name="Cichocki N."/>
            <person name="Clum A."/>
            <person name="Copeland A."/>
            <person name="Hainaut M."/>
            <person name="Haridas S."/>
            <person name="Labutti K."/>
            <person name="Lindquist E."/>
            <person name="Lipzen A."/>
            <person name="Khouja H.-R."/>
            <person name="Murat C."/>
            <person name="Ohm R."/>
            <person name="Olson A."/>
            <person name="Spatafora J."/>
            <person name="Veneault-Fourrey C."/>
            <person name="Henrissat B."/>
            <person name="Grigoriev I."/>
            <person name="Martin F."/>
            <person name="Perotto S."/>
        </authorList>
    </citation>
    <scope>NUCLEOTIDE SEQUENCE [LARGE SCALE GENOMIC DNA]</scope>
    <source>
        <strain evidence="2 3">UAMH 7357</strain>
    </source>
</reference>
<sequence length="548" mass="59729">MAAPPPPNQGPPGMPDPQGQPQRDNGDPWSQQVPQSIHHGLPQSFVVPPGAQSNFTPVLPPNMMMLPCSPAMVSLNSPAMMPPNHPFMTSPMLPPEHFLRGSGYLQQRQAYEQRLLSLTPQQRAQFHRYAQARRLQQQVLAQPNPPSQQQQHQFVSSQNFQFTQQPNLQMNQPSNLRQVHPNTHFNLPPNVGHPTPSFHPVNLGQSASNPPLNYPVNRGQPIPPQTGQSASFETFARQVVHDMHTQSAEEFIHGRRPQAPNLIPNRPIFQYTQQQAPHRPISQPPFPQQQYSPPQTSHPSSPILYHPQPRPTSFQRASPGTSFTPCPATPSQHRRRRSSKGSNLGMDMGDSSTSEGTMGPADSSTNAGTLGGSPTQGGNLLPASDDSGYNTREQSNSIPPAHGTTAEDAETKNLDEQRQSAAVLHEPFGTVLPALGMATQTLHAAATHLAQSTPQPLQQEPAGDNEDSPLATLADIDPSSQAADVVDGFVIGDDEEPEEGWGNTNVDDLVGVLDGYLNVEEQAKEFVFPQAATQQFSADQIRKSVPFM</sequence>